<evidence type="ECO:0000313" key="3">
    <source>
        <dbReference type="EMBL" id="RAL11558.1"/>
    </source>
</evidence>
<dbReference type="InterPro" id="IPR011990">
    <property type="entry name" value="TPR-like_helical_dom_sf"/>
</dbReference>
<dbReference type="InterPro" id="IPR003593">
    <property type="entry name" value="AAA+_ATPase"/>
</dbReference>
<dbReference type="EMBL" id="KZ824288">
    <property type="protein sequence ID" value="RAL11558.1"/>
    <property type="molecule type" value="Genomic_DNA"/>
</dbReference>
<dbReference type="VEuPathDB" id="FungiDB:BO97DRAFT_346902"/>
<dbReference type="SMART" id="SM00382">
    <property type="entry name" value="AAA"/>
    <property type="match status" value="1"/>
</dbReference>
<dbReference type="InterPro" id="IPR002182">
    <property type="entry name" value="NB-ARC"/>
</dbReference>
<dbReference type="SUPFAM" id="SSF52540">
    <property type="entry name" value="P-loop containing nucleoside triphosphate hydrolases"/>
    <property type="match status" value="1"/>
</dbReference>
<dbReference type="OrthoDB" id="1577640at2759"/>
<dbReference type="GO" id="GO:0043531">
    <property type="term" value="F:ADP binding"/>
    <property type="evidence" value="ECO:0007669"/>
    <property type="project" value="InterPro"/>
</dbReference>
<dbReference type="Pfam" id="PF00931">
    <property type="entry name" value="NB-ARC"/>
    <property type="match status" value="1"/>
</dbReference>
<protein>
    <submittedName>
        <fullName evidence="3">Purine and uridine phosphorylase</fullName>
    </submittedName>
</protein>
<proteinExistence type="predicted"/>
<dbReference type="PANTHER" id="PTHR46082:SF6">
    <property type="entry name" value="AAA+ ATPASE DOMAIN-CONTAINING PROTEIN-RELATED"/>
    <property type="match status" value="1"/>
</dbReference>
<keyword evidence="1" id="KW-0732">Signal</keyword>
<sequence length="798" mass="89486">MRPKSRADFAIAIICALPLEADAVEGLFDEHYDRLGQHYGKQPGDANAYLTGRIGQHDVVLSYMPGMGKGSAASVTSSLRVSYTGIQLALLVGICQGAPSPSKHQEIFLGDVIISDSVIEYDFGRRYPGGFRRKTGVLDALGRPDREIRTLLNGLRGSRPSAELQTQVLRHLRTLQQLEERWEHPGVDDVLFDASVIHRHHELGSGVRCCCLEGGSLNDVCEDALDMCCDELGCDRNQVIRCRNRLEADKVATHIGTVASADTVMKSGKHRDEIVKKEKMIAFETQGAGVWDNVSCIIIKGVCDYADSHKIESWQAYAAATAASAAKAFLEYWRPLQREDVSKERHLMIPFRRNPRFVGRQQEIAEAEERISIADGPRIVAVTGLGGVGKTQVALELAYRMRDQDPDCSIFWIPCTSYESIQRAYMAIAQLVGLQGVNPARIKEHLQAYFSSPDSGKWLLIFDNADDLDIWTKGDSKTPPLKNFLPRIDKGHTGSIIFTSRNRKLAVRLVSADVILVPELDHDTGLELLKRSLLRSESLLVDSQTATTLLKQLTFLPLAITQAAAYINENGIALADYLLLLQEEEADVVELLSEDFSDDGRYKDVQNPVALTWLISFHQIKRIDPLASDYLSLMACINPRNIPHSFLPRPASKKRIVEALGLLSAYSFITTQPGEGSITLHRLVHLATRNWMKKEQRFSLYVRRAASQLSEAFSQHDHANRPLLRQYLPHAIFLIREDEFRSQQQRYIDYMHNADTCLDGDARYHEAEDLLVQVMNIWKRVQGPEQPSTLISQGEILH</sequence>
<dbReference type="Gene3D" id="3.40.50.1580">
    <property type="entry name" value="Nucleoside phosphorylase domain"/>
    <property type="match status" value="1"/>
</dbReference>
<evidence type="ECO:0000259" key="2">
    <source>
        <dbReference type="SMART" id="SM00382"/>
    </source>
</evidence>
<accession>A0A395HXG4</accession>
<reference evidence="3 4" key="1">
    <citation type="submission" date="2018-02" db="EMBL/GenBank/DDBJ databases">
        <title>The genomes of Aspergillus section Nigri reveals drivers in fungal speciation.</title>
        <authorList>
            <consortium name="DOE Joint Genome Institute"/>
            <person name="Vesth T.C."/>
            <person name="Nybo J."/>
            <person name="Theobald S."/>
            <person name="Brandl J."/>
            <person name="Frisvad J.C."/>
            <person name="Nielsen K.F."/>
            <person name="Lyhne E.K."/>
            <person name="Kogle M.E."/>
            <person name="Kuo A."/>
            <person name="Riley R."/>
            <person name="Clum A."/>
            <person name="Nolan M."/>
            <person name="Lipzen A."/>
            <person name="Salamov A."/>
            <person name="Henrissat B."/>
            <person name="Wiebenga A."/>
            <person name="De vries R.P."/>
            <person name="Grigoriev I.V."/>
            <person name="Mortensen U.H."/>
            <person name="Andersen M.R."/>
            <person name="Baker S.E."/>
        </authorList>
    </citation>
    <scope>NUCLEOTIDE SEQUENCE [LARGE SCALE GENOMIC DNA]</scope>
    <source>
        <strain evidence="3 4">CBS 101889</strain>
    </source>
</reference>
<name>A0A395HXG4_ASPHC</name>
<feature type="signal peptide" evidence="1">
    <location>
        <begin position="1"/>
        <end position="23"/>
    </location>
</feature>
<dbReference type="PANTHER" id="PTHR46082">
    <property type="entry name" value="ATP/GTP-BINDING PROTEIN-RELATED"/>
    <property type="match status" value="1"/>
</dbReference>
<dbReference type="Proteomes" id="UP000248961">
    <property type="component" value="Unassembled WGS sequence"/>
</dbReference>
<dbReference type="GO" id="GO:0009116">
    <property type="term" value="P:nucleoside metabolic process"/>
    <property type="evidence" value="ECO:0007669"/>
    <property type="project" value="InterPro"/>
</dbReference>
<evidence type="ECO:0000313" key="4">
    <source>
        <dbReference type="Proteomes" id="UP000248961"/>
    </source>
</evidence>
<dbReference type="GO" id="GO:0003824">
    <property type="term" value="F:catalytic activity"/>
    <property type="evidence" value="ECO:0007669"/>
    <property type="project" value="InterPro"/>
</dbReference>
<dbReference type="GeneID" id="37196121"/>
<gene>
    <name evidence="3" type="ORF">BO97DRAFT_346902</name>
</gene>
<dbReference type="Pfam" id="PF01048">
    <property type="entry name" value="PNP_UDP_1"/>
    <property type="match status" value="1"/>
</dbReference>
<organism evidence="3 4">
    <name type="scientific">Aspergillus homomorphus (strain CBS 101889)</name>
    <dbReference type="NCBI Taxonomy" id="1450537"/>
    <lineage>
        <taxon>Eukaryota</taxon>
        <taxon>Fungi</taxon>
        <taxon>Dikarya</taxon>
        <taxon>Ascomycota</taxon>
        <taxon>Pezizomycotina</taxon>
        <taxon>Eurotiomycetes</taxon>
        <taxon>Eurotiomycetidae</taxon>
        <taxon>Eurotiales</taxon>
        <taxon>Aspergillaceae</taxon>
        <taxon>Aspergillus</taxon>
        <taxon>Aspergillus subgen. Circumdati</taxon>
    </lineage>
</organism>
<evidence type="ECO:0000256" key="1">
    <source>
        <dbReference type="SAM" id="SignalP"/>
    </source>
</evidence>
<dbReference type="STRING" id="1450537.A0A395HXG4"/>
<dbReference type="InterPro" id="IPR035994">
    <property type="entry name" value="Nucleoside_phosphorylase_sf"/>
</dbReference>
<dbReference type="Gene3D" id="3.40.50.300">
    <property type="entry name" value="P-loop containing nucleotide triphosphate hydrolases"/>
    <property type="match status" value="1"/>
</dbReference>
<dbReference type="InterPro" id="IPR000845">
    <property type="entry name" value="Nucleoside_phosphorylase_d"/>
</dbReference>
<dbReference type="RefSeq" id="XP_025550712.1">
    <property type="nucleotide sequence ID" value="XM_025691832.1"/>
</dbReference>
<dbReference type="AlphaFoldDB" id="A0A395HXG4"/>
<keyword evidence="4" id="KW-1185">Reference proteome</keyword>
<dbReference type="InterPro" id="IPR027417">
    <property type="entry name" value="P-loop_NTPase"/>
</dbReference>
<dbReference type="InterPro" id="IPR053137">
    <property type="entry name" value="NLR-like"/>
</dbReference>
<feature type="domain" description="AAA+ ATPase" evidence="2">
    <location>
        <begin position="376"/>
        <end position="521"/>
    </location>
</feature>
<dbReference type="SUPFAM" id="SSF53167">
    <property type="entry name" value="Purine and uridine phosphorylases"/>
    <property type="match status" value="1"/>
</dbReference>
<feature type="chain" id="PRO_5017341387" evidence="1">
    <location>
        <begin position="24"/>
        <end position="798"/>
    </location>
</feature>
<dbReference type="Gene3D" id="1.25.40.10">
    <property type="entry name" value="Tetratricopeptide repeat domain"/>
    <property type="match status" value="1"/>
</dbReference>